<evidence type="ECO:0000256" key="6">
    <source>
        <dbReference type="PIRSR" id="PIRSR613078-2"/>
    </source>
</evidence>
<dbReference type="PANTHER" id="PTHR20935">
    <property type="entry name" value="PHOSPHOGLYCERATE MUTASE-RELATED"/>
    <property type="match status" value="1"/>
</dbReference>
<dbReference type="SUPFAM" id="SSF53254">
    <property type="entry name" value="Phosphoglycerate mutase-like"/>
    <property type="match status" value="1"/>
</dbReference>
<organism evidence="7 8">
    <name type="scientific">Lingula anatina</name>
    <name type="common">Brachiopod</name>
    <name type="synonym">Lingula unguis</name>
    <dbReference type="NCBI Taxonomy" id="7574"/>
    <lineage>
        <taxon>Eukaryota</taxon>
        <taxon>Metazoa</taxon>
        <taxon>Spiralia</taxon>
        <taxon>Lophotrochozoa</taxon>
        <taxon>Brachiopoda</taxon>
        <taxon>Linguliformea</taxon>
        <taxon>Lingulata</taxon>
        <taxon>Lingulida</taxon>
        <taxon>Linguloidea</taxon>
        <taxon>Lingulidae</taxon>
        <taxon>Lingula</taxon>
    </lineage>
</organism>
<evidence type="ECO:0000256" key="3">
    <source>
        <dbReference type="ARBA" id="ARBA00022801"/>
    </source>
</evidence>
<accession>A0A1S3J349</accession>
<evidence type="ECO:0000256" key="4">
    <source>
        <dbReference type="ARBA" id="ARBA00039765"/>
    </source>
</evidence>
<keyword evidence="3" id="KW-0378">Hydrolase</keyword>
<dbReference type="CDD" id="cd07067">
    <property type="entry name" value="HP_PGM_like"/>
    <property type="match status" value="1"/>
</dbReference>
<evidence type="ECO:0000256" key="1">
    <source>
        <dbReference type="ARBA" id="ARBA00006717"/>
    </source>
</evidence>
<dbReference type="Proteomes" id="UP000085678">
    <property type="component" value="Unplaced"/>
</dbReference>
<keyword evidence="7" id="KW-1185">Reference proteome</keyword>
<dbReference type="InterPro" id="IPR051021">
    <property type="entry name" value="Mito_Ser/Thr_phosphatase"/>
</dbReference>
<feature type="binding site" evidence="6">
    <location>
        <position position="129"/>
    </location>
    <ligand>
        <name>substrate</name>
    </ligand>
</feature>
<dbReference type="Gene3D" id="3.40.50.1240">
    <property type="entry name" value="Phosphoglycerate mutase-like"/>
    <property type="match status" value="1"/>
</dbReference>
<dbReference type="PANTHER" id="PTHR20935:SF0">
    <property type="entry name" value="SERINE_THREONINE-PROTEIN PHOSPHATASE PGAM5, MITOCHONDRIAL"/>
    <property type="match status" value="1"/>
</dbReference>
<proteinExistence type="inferred from homology"/>
<dbReference type="InterPro" id="IPR013078">
    <property type="entry name" value="His_Pase_superF_clade-1"/>
</dbReference>
<dbReference type="EC" id="3.1.3.16" evidence="2"/>
<dbReference type="RefSeq" id="XP_013404673.1">
    <property type="nucleotide sequence ID" value="XM_013549219.1"/>
</dbReference>
<evidence type="ECO:0000256" key="2">
    <source>
        <dbReference type="ARBA" id="ARBA00013081"/>
    </source>
</evidence>
<dbReference type="GeneID" id="106169662"/>
<dbReference type="OrthoDB" id="2118094at2759"/>
<dbReference type="Pfam" id="PF00300">
    <property type="entry name" value="His_Phos_1"/>
    <property type="match status" value="2"/>
</dbReference>
<sequence length="288" mass="33085">MSGRLLGVLKAVGMAGGAITGGWMWSKYLSPVVSASTLPSPDREPVLKWDYNWDKHQSHNGCEMANEKKCQVGATRHLILVRHGQNRRDDMEERRVLSSVGREQAEFTGKRLKSLNLPYTSLVYSTMKRATETAQIILKHLDPNLPVKSCDLLREGGTVPPEPAFGYWKADHLYYQEGARIEAAFRHYFHRADPSQKEDSYEILVCHANVIRYLTCRGLQLPPEVWLRFRVHHCSMTHIMIKPTGQVTALTIGEYSHLPPDKLVGWEDYYFKELQKEQFIKKNDYINV</sequence>
<dbReference type="InterPro" id="IPR029033">
    <property type="entry name" value="His_PPase_superfam"/>
</dbReference>
<protein>
    <recommendedName>
        <fullName evidence="4">Serine/threonine-protein phosphatase PGAM5, mitochondrial</fullName>
        <ecNumber evidence="2">3.1.3.16</ecNumber>
    </recommendedName>
    <alternativeName>
        <fullName evidence="5">Serine/threonine-protein phosphatase Pgam5, mitochondrial</fullName>
    </alternativeName>
</protein>
<dbReference type="GO" id="GO:0004722">
    <property type="term" value="F:protein serine/threonine phosphatase activity"/>
    <property type="evidence" value="ECO:0007669"/>
    <property type="project" value="UniProtKB-EC"/>
</dbReference>
<name>A0A1S3J349_LINAN</name>
<comment type="similarity">
    <text evidence="1">Belongs to the phosphoglycerate mutase family. BPG-dependent PGAM subfamily.</text>
</comment>
<evidence type="ECO:0000313" key="8">
    <source>
        <dbReference type="RefSeq" id="XP_013404673.1"/>
    </source>
</evidence>
<gene>
    <name evidence="8" type="primary">LOC106169662</name>
</gene>
<evidence type="ECO:0000256" key="5">
    <source>
        <dbReference type="ARBA" id="ARBA00040722"/>
    </source>
</evidence>
<dbReference type="GO" id="GO:0090141">
    <property type="term" value="P:positive regulation of mitochondrial fission"/>
    <property type="evidence" value="ECO:0007669"/>
    <property type="project" value="TreeGrafter"/>
</dbReference>
<dbReference type="AlphaFoldDB" id="A0A1S3J349"/>
<dbReference type="GO" id="GO:0005739">
    <property type="term" value="C:mitochondrion"/>
    <property type="evidence" value="ECO:0007669"/>
    <property type="project" value="TreeGrafter"/>
</dbReference>
<evidence type="ECO:0000313" key="7">
    <source>
        <dbReference type="Proteomes" id="UP000085678"/>
    </source>
</evidence>
<reference evidence="8" key="1">
    <citation type="submission" date="2025-08" db="UniProtKB">
        <authorList>
            <consortium name="RefSeq"/>
        </authorList>
    </citation>
    <scope>IDENTIFICATION</scope>
    <source>
        <tissue evidence="8">Gonads</tissue>
    </source>
</reference>
<dbReference type="SMART" id="SM00855">
    <property type="entry name" value="PGAM"/>
    <property type="match status" value="1"/>
</dbReference>